<dbReference type="InterPro" id="IPR012340">
    <property type="entry name" value="NA-bd_OB-fold"/>
</dbReference>
<evidence type="ECO:0000256" key="3">
    <source>
        <dbReference type="ARBA" id="ARBA00022555"/>
    </source>
</evidence>
<feature type="domain" description="TRNA-binding" evidence="7">
    <location>
        <begin position="381"/>
        <end position="484"/>
    </location>
</feature>
<evidence type="ECO:0000256" key="1">
    <source>
        <dbReference type="ARBA" id="ARBA00004496"/>
    </source>
</evidence>
<evidence type="ECO:0000313" key="8">
    <source>
        <dbReference type="EMBL" id="RVX03202.1"/>
    </source>
</evidence>
<keyword evidence="8" id="KW-0436">Ligase</keyword>
<dbReference type="GO" id="GO:0000049">
    <property type="term" value="F:tRNA binding"/>
    <property type="evidence" value="ECO:0007669"/>
    <property type="project" value="UniProtKB-UniRule"/>
</dbReference>
<dbReference type="PANTHER" id="PTHR11586">
    <property type="entry name" value="TRNA-AMINOACYLATION COFACTOR ARC1 FAMILY MEMBER"/>
    <property type="match status" value="1"/>
</dbReference>
<dbReference type="InterPro" id="IPR002547">
    <property type="entry name" value="tRNA-bd_dom"/>
</dbReference>
<comment type="subcellular location">
    <subcellularLocation>
        <location evidence="1">Cytoplasm</location>
    </subcellularLocation>
</comment>
<organism evidence="8 9">
    <name type="scientific">Vitis vinifera</name>
    <name type="common">Grape</name>
    <dbReference type="NCBI Taxonomy" id="29760"/>
    <lineage>
        <taxon>Eukaryota</taxon>
        <taxon>Viridiplantae</taxon>
        <taxon>Streptophyta</taxon>
        <taxon>Embryophyta</taxon>
        <taxon>Tracheophyta</taxon>
        <taxon>Spermatophyta</taxon>
        <taxon>Magnoliopsida</taxon>
        <taxon>eudicotyledons</taxon>
        <taxon>Gunneridae</taxon>
        <taxon>Pentapetalae</taxon>
        <taxon>rosids</taxon>
        <taxon>Vitales</taxon>
        <taxon>Vitaceae</taxon>
        <taxon>Viteae</taxon>
        <taxon>Vitis</taxon>
    </lineage>
</organism>
<evidence type="ECO:0000256" key="6">
    <source>
        <dbReference type="PROSITE-ProRule" id="PRU00209"/>
    </source>
</evidence>
<dbReference type="GO" id="GO:0006412">
    <property type="term" value="P:translation"/>
    <property type="evidence" value="ECO:0007669"/>
    <property type="project" value="UniProtKB-KW"/>
</dbReference>
<keyword evidence="3 6" id="KW-0820">tRNA-binding</keyword>
<dbReference type="CDD" id="cd10304">
    <property type="entry name" value="GST_C_Arc1p_N_like"/>
    <property type="match status" value="1"/>
</dbReference>
<dbReference type="InterPro" id="IPR036282">
    <property type="entry name" value="Glutathione-S-Trfase_C_sf"/>
</dbReference>
<dbReference type="Gene3D" id="2.40.50.140">
    <property type="entry name" value="Nucleic acid-binding proteins"/>
    <property type="match status" value="1"/>
</dbReference>
<dbReference type="PANTHER" id="PTHR11586:SF33">
    <property type="entry name" value="AMINOACYL TRNA SYNTHASE COMPLEX-INTERACTING MULTIFUNCTIONAL PROTEIN 1"/>
    <property type="match status" value="1"/>
</dbReference>
<dbReference type="Pfam" id="PF01588">
    <property type="entry name" value="tRNA_bind"/>
    <property type="match status" value="1"/>
</dbReference>
<dbReference type="InterPro" id="IPR053836">
    <property type="entry name" value="Arc1-like_N"/>
</dbReference>
<dbReference type="GO" id="GO:0016874">
    <property type="term" value="F:ligase activity"/>
    <property type="evidence" value="ECO:0007669"/>
    <property type="project" value="UniProtKB-KW"/>
</dbReference>
<evidence type="ECO:0000256" key="4">
    <source>
        <dbReference type="ARBA" id="ARBA00022884"/>
    </source>
</evidence>
<dbReference type="FunFam" id="2.40.50.140:FF:000047">
    <property type="entry name" value="tyrosine--tRNA ligase, cytoplasmic isoform X2"/>
    <property type="match status" value="1"/>
</dbReference>
<reference evidence="8 9" key="1">
    <citation type="journal article" date="2018" name="PLoS Genet.">
        <title>Population sequencing reveals clonal diversity and ancestral inbreeding in the grapevine cultivar Chardonnay.</title>
        <authorList>
            <person name="Roach M.J."/>
            <person name="Johnson D.L."/>
            <person name="Bohlmann J."/>
            <person name="van Vuuren H.J."/>
            <person name="Jones S.J."/>
            <person name="Pretorius I.S."/>
            <person name="Schmidt S.A."/>
            <person name="Borneman A.R."/>
        </authorList>
    </citation>
    <scope>NUCLEOTIDE SEQUENCE [LARGE SCALE GENOMIC DNA]</scope>
    <source>
        <strain evidence="9">cv. Chardonnay</strain>
        <tissue evidence="8">Leaf</tissue>
    </source>
</reference>
<sequence length="542" mass="60524">MGNVIRVADNGLHHRWPIEILYKAALSETERHFRKKSERKMATGDAAANVVLRRKQSIVSSLCKHLSLDPKIFLDSIVENDIKSLCTNILKTSGSAPKNSDEVSKWISFAESYPVDSKACFGALHVINEELAEKSVLVGDGLKPSEADVIVFSLLHPFVIGLPNTERQKLPHLVRWMEYIQSKENFGELFPKILLENDVIELPVEDGSNRKEEFAFTSVDVILYWLNTDSARMFKCKVAEAFFIAIKKPKIVVKVEADPNAKKTVQSTKNADNTEANPNSKKSNVAVPFIFLNSLGFRWRYPFFNNSPVDKNLGLYKDPRFLEALCRSSSKFFSTVIFLHNDIALLFFWNFKKKVTGNNAAAEEKKKLPEKEAVEKDKEVSISLLNIQVGLIRKAWKHPSADSLLVEEIDVGDAKLRQVVSGLAKYCSPEELTNRRVVLITNVKPGKLRDVMSEGLVLCASNEDHTGVEPLLPPEGAKIGERVSFSGNEGKPEDVLNPKKKQLEKITPHLFTDDKGVATFKGIPFMTSGGPCTCSIPKASIK</sequence>
<dbReference type="Gene3D" id="1.20.1050.130">
    <property type="match status" value="1"/>
</dbReference>
<dbReference type="Pfam" id="PF21972">
    <property type="entry name" value="Arc1p_N_like"/>
    <property type="match status" value="1"/>
</dbReference>
<dbReference type="FunFam" id="1.20.1050.130:FF:000018">
    <property type="entry name" value="tRNA-binding region domain-containing protein"/>
    <property type="match status" value="1"/>
</dbReference>
<dbReference type="CDD" id="cd02799">
    <property type="entry name" value="tRNA_bind_EMAP-II_like"/>
    <property type="match status" value="1"/>
</dbReference>
<gene>
    <name evidence="8" type="primary">Os06g0508700_8</name>
    <name evidence="8" type="ORF">CK203_016616</name>
</gene>
<dbReference type="InterPro" id="IPR051270">
    <property type="entry name" value="Tyrosine-tRNA_ligase_regulator"/>
</dbReference>
<keyword evidence="4 6" id="KW-0694">RNA-binding</keyword>
<dbReference type="GO" id="GO:0005737">
    <property type="term" value="C:cytoplasm"/>
    <property type="evidence" value="ECO:0007669"/>
    <property type="project" value="UniProtKB-SubCell"/>
</dbReference>
<dbReference type="GO" id="GO:0032991">
    <property type="term" value="C:protein-containing complex"/>
    <property type="evidence" value="ECO:0007669"/>
    <property type="project" value="UniProtKB-ARBA"/>
</dbReference>
<proteinExistence type="predicted"/>
<dbReference type="AlphaFoldDB" id="A0A438J2P6"/>
<evidence type="ECO:0000259" key="7">
    <source>
        <dbReference type="PROSITE" id="PS50886"/>
    </source>
</evidence>
<comment type="caution">
    <text evidence="8">The sequence shown here is derived from an EMBL/GenBank/DDBJ whole genome shotgun (WGS) entry which is preliminary data.</text>
</comment>
<name>A0A438J2P6_VITVI</name>
<evidence type="ECO:0000256" key="5">
    <source>
        <dbReference type="ARBA" id="ARBA00022917"/>
    </source>
</evidence>
<protein>
    <submittedName>
        <fullName evidence="8">Putative methionine--tRNA ligase</fullName>
    </submittedName>
</protein>
<dbReference type="Proteomes" id="UP000288805">
    <property type="component" value="Unassembled WGS sequence"/>
</dbReference>
<accession>A0A438J2P6</accession>
<evidence type="ECO:0000313" key="9">
    <source>
        <dbReference type="Proteomes" id="UP000288805"/>
    </source>
</evidence>
<dbReference type="PROSITE" id="PS50886">
    <property type="entry name" value="TRBD"/>
    <property type="match status" value="1"/>
</dbReference>
<keyword evidence="5" id="KW-0648">Protein biosynthesis</keyword>
<evidence type="ECO:0000256" key="2">
    <source>
        <dbReference type="ARBA" id="ARBA00022490"/>
    </source>
</evidence>
<dbReference type="SUPFAM" id="SSF47616">
    <property type="entry name" value="GST C-terminal domain-like"/>
    <property type="match status" value="1"/>
</dbReference>
<dbReference type="EMBL" id="QGNW01000067">
    <property type="protein sequence ID" value="RVX03202.1"/>
    <property type="molecule type" value="Genomic_DNA"/>
</dbReference>
<dbReference type="SUPFAM" id="SSF50249">
    <property type="entry name" value="Nucleic acid-binding proteins"/>
    <property type="match status" value="1"/>
</dbReference>
<keyword evidence="2" id="KW-0963">Cytoplasm</keyword>